<name>A0ABW3WQQ6_9FLAO</name>
<dbReference type="CDD" id="cd02440">
    <property type="entry name" value="AdoMet_MTases"/>
    <property type="match status" value="1"/>
</dbReference>
<dbReference type="InterPro" id="IPR008854">
    <property type="entry name" value="TPMT"/>
</dbReference>
<dbReference type="Proteomes" id="UP001597241">
    <property type="component" value="Unassembled WGS sequence"/>
</dbReference>
<protein>
    <submittedName>
        <fullName evidence="5">SAM-dependent methyltransferase</fullName>
    </submittedName>
</protein>
<keyword evidence="1" id="KW-0597">Phosphoprotein</keyword>
<dbReference type="PANTHER" id="PTHR32183">
    <property type="match status" value="1"/>
</dbReference>
<dbReference type="Gene3D" id="3.40.50.150">
    <property type="entry name" value="Vaccinia Virus protein VP39"/>
    <property type="match status" value="1"/>
</dbReference>
<evidence type="ECO:0000256" key="2">
    <source>
        <dbReference type="ARBA" id="ARBA00022603"/>
    </source>
</evidence>
<keyword evidence="3" id="KW-0808">Transferase</keyword>
<dbReference type="EMBL" id="JBHTMV010000004">
    <property type="protein sequence ID" value="MFD1294001.1"/>
    <property type="molecule type" value="Genomic_DNA"/>
</dbReference>
<dbReference type="GO" id="GO:0032259">
    <property type="term" value="P:methylation"/>
    <property type="evidence" value="ECO:0007669"/>
    <property type="project" value="UniProtKB-KW"/>
</dbReference>
<proteinExistence type="predicted"/>
<evidence type="ECO:0000256" key="3">
    <source>
        <dbReference type="ARBA" id="ARBA00022679"/>
    </source>
</evidence>
<dbReference type="Pfam" id="PF05724">
    <property type="entry name" value="TPMT"/>
    <property type="match status" value="1"/>
</dbReference>
<keyword evidence="2 5" id="KW-0489">Methyltransferase</keyword>
<dbReference type="SUPFAM" id="SSF53335">
    <property type="entry name" value="S-adenosyl-L-methionine-dependent methyltransferases"/>
    <property type="match status" value="1"/>
</dbReference>
<evidence type="ECO:0000256" key="1">
    <source>
        <dbReference type="ARBA" id="ARBA00022553"/>
    </source>
</evidence>
<accession>A0ABW3WQQ6</accession>
<dbReference type="PANTHER" id="PTHR32183:SF6">
    <property type="entry name" value="CYSTEINE SULFINATE DESULFINASE_CYSTEINE DESULFURASE AND RELATED ENZYMES"/>
    <property type="match status" value="1"/>
</dbReference>
<keyword evidence="6" id="KW-1185">Reference proteome</keyword>
<evidence type="ECO:0000313" key="6">
    <source>
        <dbReference type="Proteomes" id="UP001597241"/>
    </source>
</evidence>
<keyword evidence="4" id="KW-0949">S-adenosyl-L-methionine</keyword>
<dbReference type="InterPro" id="IPR029063">
    <property type="entry name" value="SAM-dependent_MTases_sf"/>
</dbReference>
<dbReference type="PROSITE" id="PS51585">
    <property type="entry name" value="SAM_MT_TPMT"/>
    <property type="match status" value="1"/>
</dbReference>
<dbReference type="GO" id="GO:0008168">
    <property type="term" value="F:methyltransferase activity"/>
    <property type="evidence" value="ECO:0007669"/>
    <property type="project" value="UniProtKB-KW"/>
</dbReference>
<gene>
    <name evidence="5" type="ORF">ACFQ5N_09150</name>
</gene>
<comment type="caution">
    <text evidence="5">The sequence shown here is derived from an EMBL/GenBank/DDBJ whole genome shotgun (WGS) entry which is preliminary data.</text>
</comment>
<reference evidence="6" key="1">
    <citation type="journal article" date="2019" name="Int. J. Syst. Evol. Microbiol.">
        <title>The Global Catalogue of Microorganisms (GCM) 10K type strain sequencing project: providing services to taxonomists for standard genome sequencing and annotation.</title>
        <authorList>
            <consortium name="The Broad Institute Genomics Platform"/>
            <consortium name="The Broad Institute Genome Sequencing Center for Infectious Disease"/>
            <person name="Wu L."/>
            <person name="Ma J."/>
        </authorList>
    </citation>
    <scope>NUCLEOTIDE SEQUENCE [LARGE SCALE GENOMIC DNA]</scope>
    <source>
        <strain evidence="6">CCUG 62221</strain>
    </source>
</reference>
<organism evidence="5 6">
    <name type="scientific">Lutibacter holmesii</name>
    <dbReference type="NCBI Taxonomy" id="1137985"/>
    <lineage>
        <taxon>Bacteria</taxon>
        <taxon>Pseudomonadati</taxon>
        <taxon>Bacteroidota</taxon>
        <taxon>Flavobacteriia</taxon>
        <taxon>Flavobacteriales</taxon>
        <taxon>Flavobacteriaceae</taxon>
        <taxon>Lutibacter</taxon>
    </lineage>
</organism>
<sequence>MNTNFNKDYWETKYKNNKTGWDIGYVSTPMKLYIDQLTNKNLQILVPGAGNGHEIEYLYNKGFKNISVIDIAEQPLKNIKSRIPNFPNNKLFHQNFFEHQHSYDLILEQTFFCALHPSLRNLYGQKMFELLNKKGKIAGVLFDFELTTAGPPFGGSEKEYKSIFEQKFQIKVLEKCFNSIKPRHDRELFFIFEKK</sequence>
<evidence type="ECO:0000313" key="5">
    <source>
        <dbReference type="EMBL" id="MFD1294001.1"/>
    </source>
</evidence>
<evidence type="ECO:0000256" key="4">
    <source>
        <dbReference type="ARBA" id="ARBA00022691"/>
    </source>
</evidence>
<dbReference type="RefSeq" id="WP_386809196.1">
    <property type="nucleotide sequence ID" value="NZ_JBHTMV010000004.1"/>
</dbReference>